<feature type="compositionally biased region" description="Basic residues" evidence="5">
    <location>
        <begin position="1"/>
        <end position="12"/>
    </location>
</feature>
<evidence type="ECO:0000313" key="8">
    <source>
        <dbReference type="EMBL" id="THY29416.1"/>
    </source>
</evidence>
<dbReference type="InterPro" id="IPR037238">
    <property type="entry name" value="YbiA-like_sf"/>
</dbReference>
<dbReference type="CDD" id="cd15457">
    <property type="entry name" value="NADAR"/>
    <property type="match status" value="1"/>
</dbReference>
<evidence type="ECO:0000313" key="9">
    <source>
        <dbReference type="Proteomes" id="UP000306584"/>
    </source>
</evidence>
<evidence type="ECO:0000256" key="4">
    <source>
        <dbReference type="ARBA" id="ARBA00023136"/>
    </source>
</evidence>
<organism evidence="8 9">
    <name type="scientific">Aureobasidium pullulans</name>
    <name type="common">Black yeast</name>
    <name type="synonym">Pullularia pullulans</name>
    <dbReference type="NCBI Taxonomy" id="5580"/>
    <lineage>
        <taxon>Eukaryota</taxon>
        <taxon>Fungi</taxon>
        <taxon>Dikarya</taxon>
        <taxon>Ascomycota</taxon>
        <taxon>Pezizomycotina</taxon>
        <taxon>Dothideomycetes</taxon>
        <taxon>Dothideomycetidae</taxon>
        <taxon>Dothideales</taxon>
        <taxon>Saccotheciaceae</taxon>
        <taxon>Aureobasidium</taxon>
    </lineage>
</organism>
<feature type="region of interest" description="Disordered" evidence="5">
    <location>
        <begin position="1"/>
        <end position="36"/>
    </location>
</feature>
<protein>
    <recommendedName>
        <fullName evidence="7">NADAR domain-containing protein</fullName>
    </recommendedName>
</protein>
<dbReference type="NCBIfam" id="TIGR02464">
    <property type="entry name" value="ribofla_fusion"/>
    <property type="match status" value="1"/>
</dbReference>
<dbReference type="Gene3D" id="1.10.357.40">
    <property type="entry name" value="YbiA-like"/>
    <property type="match status" value="1"/>
</dbReference>
<proteinExistence type="predicted"/>
<keyword evidence="3 6" id="KW-1133">Transmembrane helix</keyword>
<evidence type="ECO:0000256" key="5">
    <source>
        <dbReference type="SAM" id="MobiDB-lite"/>
    </source>
</evidence>
<dbReference type="GO" id="GO:0016020">
    <property type="term" value="C:membrane"/>
    <property type="evidence" value="ECO:0007669"/>
    <property type="project" value="UniProtKB-SubCell"/>
</dbReference>
<feature type="transmembrane region" description="Helical" evidence="6">
    <location>
        <begin position="539"/>
        <end position="560"/>
    </location>
</feature>
<keyword evidence="2 6" id="KW-0812">Transmembrane</keyword>
<accession>A0A4S9LIS2</accession>
<dbReference type="InterPro" id="IPR002523">
    <property type="entry name" value="MgTranspt_CorA/ZnTranspt_ZntB"/>
</dbReference>
<dbReference type="Pfam" id="PF08719">
    <property type="entry name" value="NADAR"/>
    <property type="match status" value="1"/>
</dbReference>
<gene>
    <name evidence="8" type="ORF">D6D01_03574</name>
</gene>
<dbReference type="Proteomes" id="UP000306584">
    <property type="component" value="Unassembled WGS sequence"/>
</dbReference>
<keyword evidence="4 6" id="KW-0472">Membrane</keyword>
<dbReference type="InterPro" id="IPR045863">
    <property type="entry name" value="CorA_TM1_TM2"/>
</dbReference>
<evidence type="ECO:0000256" key="1">
    <source>
        <dbReference type="ARBA" id="ARBA00004141"/>
    </source>
</evidence>
<dbReference type="AlphaFoldDB" id="A0A4S9LIS2"/>
<feature type="transmembrane region" description="Helical" evidence="6">
    <location>
        <begin position="500"/>
        <end position="519"/>
    </location>
</feature>
<dbReference type="SUPFAM" id="SSF143990">
    <property type="entry name" value="YbiA-like"/>
    <property type="match status" value="1"/>
</dbReference>
<dbReference type="Pfam" id="PF01544">
    <property type="entry name" value="CorA"/>
    <property type="match status" value="1"/>
</dbReference>
<comment type="caution">
    <text evidence="8">The sequence shown here is derived from an EMBL/GenBank/DDBJ whole genome shotgun (WGS) entry which is preliminary data.</text>
</comment>
<dbReference type="SUPFAM" id="SSF144083">
    <property type="entry name" value="Magnesium transport protein CorA, transmembrane region"/>
    <property type="match status" value="1"/>
</dbReference>
<evidence type="ECO:0000256" key="3">
    <source>
        <dbReference type="ARBA" id="ARBA00022989"/>
    </source>
</evidence>
<evidence type="ECO:0000259" key="7">
    <source>
        <dbReference type="Pfam" id="PF08719"/>
    </source>
</evidence>
<feature type="compositionally biased region" description="Acidic residues" evidence="5">
    <location>
        <begin position="18"/>
        <end position="30"/>
    </location>
</feature>
<comment type="subcellular location">
    <subcellularLocation>
        <location evidence="1">Membrane</location>
        <topology evidence="1">Multi-pass membrane protein</topology>
    </subcellularLocation>
</comment>
<evidence type="ECO:0000256" key="6">
    <source>
        <dbReference type="SAM" id="Phobius"/>
    </source>
</evidence>
<sequence length="589" mass="67344">MTKKNKSSKKTQIKNFTEDSENAQEREMEDLPNPSIVKLPPQGSVFHAFSSASREKHNKKSIRPPVLFHREHEEPHGYLSQWYLSSFTDPTTNQTYNCAEQYMMHHKALFRDDLATAASILATPYPKDQKALGRCVANWDDEAWDAVKEKVVEYGSYLKFSQNKDLKERLLMTGERELVEASASDRVWGVGFNAKSALSKRDEWGSNLLGQSSIDMYNHFLNDPVLRQELCKHFPNIPRMFWSKTCVQHNGFFGAKTSIASSTSGTASPNGTSALSVQTWFRMIVKSIKPTPKNIDFTQYQWYEMSFISAFSEDRNLLLCFDTPRSLVYTLLGIVSEEENKDIITGPYGFHQVLLEQLMVLYDESVWDIAFIMRSNEKSKGPMGNTDLHYFIKLYEDSRHTVHSIEATQEATKVFECIASQCASLAVQQTTHRELLSARSEMFKFQHSMMQGFLARAVSNDRRMGNEQNLTSNLMSQLDAKTNVDIAMATKDDGVAMKTIAIVTMTFLPATFVSALLGMNFFAYDPDAHGGHITYSHDLWMYFVISIVLTLILFAIWWVWQQYRKKWMASSRLEDANAMEHAFSVLQQP</sequence>
<evidence type="ECO:0000256" key="2">
    <source>
        <dbReference type="ARBA" id="ARBA00022692"/>
    </source>
</evidence>
<name>A0A4S9LIS2_AURPU</name>
<reference evidence="8 9" key="1">
    <citation type="submission" date="2018-10" db="EMBL/GenBank/DDBJ databases">
        <title>Fifty Aureobasidium pullulans genomes reveal a recombining polyextremotolerant generalist.</title>
        <authorList>
            <person name="Gostincar C."/>
            <person name="Turk M."/>
            <person name="Zajc J."/>
            <person name="Gunde-Cimerman N."/>
        </authorList>
    </citation>
    <scope>NUCLEOTIDE SEQUENCE [LARGE SCALE GENOMIC DNA]</scope>
    <source>
        <strain evidence="8 9">EXF-6604</strain>
    </source>
</reference>
<dbReference type="Gene3D" id="1.20.58.340">
    <property type="entry name" value="Magnesium transport protein CorA, transmembrane region"/>
    <property type="match status" value="1"/>
</dbReference>
<dbReference type="EMBL" id="QZBD01000102">
    <property type="protein sequence ID" value="THY29416.1"/>
    <property type="molecule type" value="Genomic_DNA"/>
</dbReference>
<dbReference type="InterPro" id="IPR012816">
    <property type="entry name" value="NADAR"/>
</dbReference>
<dbReference type="GO" id="GO:0046873">
    <property type="term" value="F:metal ion transmembrane transporter activity"/>
    <property type="evidence" value="ECO:0007669"/>
    <property type="project" value="InterPro"/>
</dbReference>
<feature type="domain" description="NADAR" evidence="7">
    <location>
        <begin position="68"/>
        <end position="211"/>
    </location>
</feature>